<gene>
    <name evidence="2" type="ORF">S06H3_48528</name>
</gene>
<protein>
    <recommendedName>
        <fullName evidence="1">Helicase/UvrB N-terminal domain-containing protein</fullName>
    </recommendedName>
</protein>
<sequence>MKEKWEGWHLHHLARRAKIFGIEKKFINALEKAGWYLTKGKNIPFSLLTALEKSLERLGNIKDFDKTCEKKKCPICKKVKVEYFSDTNKENPLELNVELYRWQKEAKKVWWANNGRGIIKVVTGAGKTIFAFSLISDLYNSTAYKDGVLKTIIVVPTSALLDQWLVSLMEKL</sequence>
<dbReference type="AlphaFoldDB" id="X1PJR4"/>
<feature type="domain" description="Helicase/UvrB N-terminal" evidence="1">
    <location>
        <begin position="97"/>
        <end position="166"/>
    </location>
</feature>
<dbReference type="GO" id="GO:0003677">
    <property type="term" value="F:DNA binding"/>
    <property type="evidence" value="ECO:0007669"/>
    <property type="project" value="InterPro"/>
</dbReference>
<evidence type="ECO:0000313" key="2">
    <source>
        <dbReference type="EMBL" id="GAI42776.1"/>
    </source>
</evidence>
<dbReference type="InterPro" id="IPR006935">
    <property type="entry name" value="Helicase/UvrB_N"/>
</dbReference>
<name>X1PJR4_9ZZZZ</name>
<dbReference type="GO" id="GO:0016787">
    <property type="term" value="F:hydrolase activity"/>
    <property type="evidence" value="ECO:0007669"/>
    <property type="project" value="InterPro"/>
</dbReference>
<dbReference type="InterPro" id="IPR027417">
    <property type="entry name" value="P-loop_NTPase"/>
</dbReference>
<organism evidence="2">
    <name type="scientific">marine sediment metagenome</name>
    <dbReference type="NCBI Taxonomy" id="412755"/>
    <lineage>
        <taxon>unclassified sequences</taxon>
        <taxon>metagenomes</taxon>
        <taxon>ecological metagenomes</taxon>
    </lineage>
</organism>
<dbReference type="EMBL" id="BARV01030562">
    <property type="protein sequence ID" value="GAI42776.1"/>
    <property type="molecule type" value="Genomic_DNA"/>
</dbReference>
<comment type="caution">
    <text evidence="2">The sequence shown here is derived from an EMBL/GenBank/DDBJ whole genome shotgun (WGS) entry which is preliminary data.</text>
</comment>
<proteinExistence type="predicted"/>
<dbReference type="Pfam" id="PF04851">
    <property type="entry name" value="ResIII"/>
    <property type="match status" value="1"/>
</dbReference>
<dbReference type="SUPFAM" id="SSF52540">
    <property type="entry name" value="P-loop containing nucleoside triphosphate hydrolases"/>
    <property type="match status" value="1"/>
</dbReference>
<dbReference type="GO" id="GO:0005524">
    <property type="term" value="F:ATP binding"/>
    <property type="evidence" value="ECO:0007669"/>
    <property type="project" value="InterPro"/>
</dbReference>
<accession>X1PJR4</accession>
<dbReference type="Gene3D" id="3.40.50.300">
    <property type="entry name" value="P-loop containing nucleotide triphosphate hydrolases"/>
    <property type="match status" value="1"/>
</dbReference>
<reference evidence="2" key="1">
    <citation type="journal article" date="2014" name="Front. Microbiol.">
        <title>High frequency of phylogenetically diverse reductive dehalogenase-homologous genes in deep subseafloor sedimentary metagenomes.</title>
        <authorList>
            <person name="Kawai M."/>
            <person name="Futagami T."/>
            <person name="Toyoda A."/>
            <person name="Takaki Y."/>
            <person name="Nishi S."/>
            <person name="Hori S."/>
            <person name="Arai W."/>
            <person name="Tsubouchi T."/>
            <person name="Morono Y."/>
            <person name="Uchiyama I."/>
            <person name="Ito T."/>
            <person name="Fujiyama A."/>
            <person name="Inagaki F."/>
            <person name="Takami H."/>
        </authorList>
    </citation>
    <scope>NUCLEOTIDE SEQUENCE</scope>
    <source>
        <strain evidence="2">Expedition CK06-06</strain>
    </source>
</reference>
<evidence type="ECO:0000259" key="1">
    <source>
        <dbReference type="Pfam" id="PF04851"/>
    </source>
</evidence>